<reference evidence="4" key="1">
    <citation type="submission" date="2016-10" db="EMBL/GenBank/DDBJ databases">
        <authorList>
            <person name="Varghese N."/>
            <person name="Submissions S."/>
        </authorList>
    </citation>
    <scope>NUCLEOTIDE SEQUENCE [LARGE SCALE GENOMIC DNA]</scope>
    <source>
        <strain evidence="4">LMG 22563</strain>
    </source>
</reference>
<gene>
    <name evidence="3" type="ORF">SAMN05216602_0356</name>
</gene>
<dbReference type="STRING" id="289370.SAMN05216602_0356"/>
<feature type="region of interest" description="Disordered" evidence="2">
    <location>
        <begin position="23"/>
        <end position="44"/>
    </location>
</feature>
<feature type="coiled-coil region" evidence="1">
    <location>
        <begin position="78"/>
        <end position="109"/>
    </location>
</feature>
<keyword evidence="1" id="KW-0175">Coiled coil</keyword>
<keyword evidence="4" id="KW-1185">Reference proteome</keyword>
<dbReference type="AlphaFoldDB" id="A0A1I3GU21"/>
<dbReference type="Proteomes" id="UP000183018">
    <property type="component" value="Unassembled WGS sequence"/>
</dbReference>
<name>A0A1I3GU21_9GAMM</name>
<evidence type="ECO:0000256" key="1">
    <source>
        <dbReference type="SAM" id="Coils"/>
    </source>
</evidence>
<protein>
    <submittedName>
        <fullName evidence="3">Uncharacterized protein</fullName>
    </submittedName>
</protein>
<organism evidence="3 4">
    <name type="scientific">Phytopseudomonas argentinensis</name>
    <dbReference type="NCBI Taxonomy" id="289370"/>
    <lineage>
        <taxon>Bacteria</taxon>
        <taxon>Pseudomonadati</taxon>
        <taxon>Pseudomonadota</taxon>
        <taxon>Gammaproteobacteria</taxon>
        <taxon>Pseudomonadales</taxon>
        <taxon>Pseudomonadaceae</taxon>
        <taxon>Phytopseudomonas</taxon>
    </lineage>
</organism>
<dbReference type="EMBL" id="FORC01000001">
    <property type="protein sequence ID" value="SFI26876.1"/>
    <property type="molecule type" value="Genomic_DNA"/>
</dbReference>
<proteinExistence type="predicted"/>
<sequence>MQVDTSILGQRAYVPALAPAPAAVPAEPGEQSQAGALTAESDSAPGVTVTLSAEGLKRSQQTAAKNADIEESDLPDEVKQLLKMIRELKNQLDEKMAELQAQMAQGDMDDDEQQAAVRALQLEVGTLNSALSTANAQLVKVMRDQNLSSEQSSTAASLMAR</sequence>
<evidence type="ECO:0000313" key="3">
    <source>
        <dbReference type="EMBL" id="SFI26876.1"/>
    </source>
</evidence>
<evidence type="ECO:0000256" key="2">
    <source>
        <dbReference type="SAM" id="MobiDB-lite"/>
    </source>
</evidence>
<accession>A0A1I3GU21</accession>
<evidence type="ECO:0000313" key="4">
    <source>
        <dbReference type="Proteomes" id="UP000183018"/>
    </source>
</evidence>